<proteinExistence type="predicted"/>
<protein>
    <submittedName>
        <fullName evidence="2">Uncharacterized protein</fullName>
    </submittedName>
</protein>
<organism evidence="2 3">
    <name type="scientific">Serratia plymuthica</name>
    <dbReference type="NCBI Taxonomy" id="82996"/>
    <lineage>
        <taxon>Bacteria</taxon>
        <taxon>Pseudomonadati</taxon>
        <taxon>Pseudomonadota</taxon>
        <taxon>Gammaproteobacteria</taxon>
        <taxon>Enterobacterales</taxon>
        <taxon>Yersiniaceae</taxon>
        <taxon>Serratia</taxon>
    </lineage>
</organism>
<evidence type="ECO:0000313" key="3">
    <source>
        <dbReference type="Proteomes" id="UP000248196"/>
    </source>
</evidence>
<dbReference type="Proteomes" id="UP000248196">
    <property type="component" value="Unassembled WGS sequence"/>
</dbReference>
<feature type="region of interest" description="Disordered" evidence="1">
    <location>
        <begin position="37"/>
        <end position="59"/>
    </location>
</feature>
<sequence>MKSAILAIDDDGGGSSGQSLNIPFDQNGANIVNRNPAFRGRPLAGANGKPEGEGPDPVVEEDLTNLNELQYHIQ</sequence>
<gene>
    <name evidence="2" type="ORF">CT690_08520</name>
</gene>
<evidence type="ECO:0000256" key="1">
    <source>
        <dbReference type="SAM" id="MobiDB-lite"/>
    </source>
</evidence>
<dbReference type="AlphaFoldDB" id="A0A318NYW1"/>
<evidence type="ECO:0000313" key="2">
    <source>
        <dbReference type="EMBL" id="PYD39069.1"/>
    </source>
</evidence>
<feature type="region of interest" description="Disordered" evidence="1">
    <location>
        <begin position="1"/>
        <end position="24"/>
    </location>
</feature>
<reference evidence="2 3" key="1">
    <citation type="submission" date="2017-11" db="EMBL/GenBank/DDBJ databases">
        <title>Genome sequence of the oocydin A producing rhizobacterium Serratia plymuthica 4Rx5.</title>
        <authorList>
            <person name="Matilla M.A."/>
            <person name="Udaondo Z."/>
            <person name="Salmond G.P.C."/>
        </authorList>
    </citation>
    <scope>NUCLEOTIDE SEQUENCE [LARGE SCALE GENOMIC DNA]</scope>
    <source>
        <strain evidence="2 3">4Rx5</strain>
    </source>
</reference>
<accession>A0A318NYW1</accession>
<name>A0A318NYW1_SERPL</name>
<dbReference type="EMBL" id="PESE01000002">
    <property type="protein sequence ID" value="PYD39069.1"/>
    <property type="molecule type" value="Genomic_DNA"/>
</dbReference>
<comment type="caution">
    <text evidence="2">The sequence shown here is derived from an EMBL/GenBank/DDBJ whole genome shotgun (WGS) entry which is preliminary data.</text>
</comment>